<reference evidence="1" key="1">
    <citation type="submission" date="2022-01" db="EMBL/GenBank/DDBJ databases">
        <title>Genome sequencing of Zunongwangia sp. M21534 genome.</title>
        <authorList>
            <person name="Chen Y."/>
            <person name="Dong C."/>
            <person name="Shao Z."/>
        </authorList>
    </citation>
    <scope>NUCLEOTIDE SEQUENCE</scope>
    <source>
        <strain evidence="1">MCCC M21534</strain>
    </source>
</reference>
<dbReference type="Proteomes" id="UP001139521">
    <property type="component" value="Unassembled WGS sequence"/>
</dbReference>
<comment type="caution">
    <text evidence="1">The sequence shown here is derived from an EMBL/GenBank/DDBJ whole genome shotgun (WGS) entry which is preliminary data.</text>
</comment>
<gene>
    <name evidence="1" type="ORF">L1967_05910</name>
</gene>
<evidence type="ECO:0000313" key="2">
    <source>
        <dbReference type="Proteomes" id="UP001139521"/>
    </source>
</evidence>
<accession>A0A9X1ZSU5</accession>
<dbReference type="AlphaFoldDB" id="A0A9X1ZSU5"/>
<sequence length="57" mass="6438">MQLLPISIIISVLLALPKAIIPRRLAQICTKVFNKELELTQCSLLKLYKADYVVLVV</sequence>
<proteinExistence type="predicted"/>
<protein>
    <submittedName>
        <fullName evidence="1">Uncharacterized protein</fullName>
    </submittedName>
</protein>
<dbReference type="EMBL" id="JAKHSK010000006">
    <property type="protein sequence ID" value="MCL6217828.1"/>
    <property type="molecule type" value="Genomic_DNA"/>
</dbReference>
<keyword evidence="2" id="KW-1185">Reference proteome</keyword>
<name>A0A9X1ZSU5_9FLAO</name>
<organism evidence="1 2">
    <name type="scientific">Zunongwangia pacifica</name>
    <dbReference type="NCBI Taxonomy" id="2911062"/>
    <lineage>
        <taxon>Bacteria</taxon>
        <taxon>Pseudomonadati</taxon>
        <taxon>Bacteroidota</taxon>
        <taxon>Flavobacteriia</taxon>
        <taxon>Flavobacteriales</taxon>
        <taxon>Flavobacteriaceae</taxon>
        <taxon>Zunongwangia</taxon>
    </lineage>
</organism>
<evidence type="ECO:0000313" key="1">
    <source>
        <dbReference type="EMBL" id="MCL6217828.1"/>
    </source>
</evidence>
<dbReference type="RefSeq" id="WP_249600804.1">
    <property type="nucleotide sequence ID" value="NZ_JAKHSK010000006.1"/>
</dbReference>